<keyword evidence="3" id="KW-0804">Transcription</keyword>
<evidence type="ECO:0000313" key="6">
    <source>
        <dbReference type="Proteomes" id="UP000051783"/>
    </source>
</evidence>
<protein>
    <recommendedName>
        <fullName evidence="4">HTH hxlR-type domain-containing protein</fullName>
    </recommendedName>
</protein>
<dbReference type="GO" id="GO:0003677">
    <property type="term" value="F:DNA binding"/>
    <property type="evidence" value="ECO:0007669"/>
    <property type="project" value="UniProtKB-KW"/>
</dbReference>
<dbReference type="PROSITE" id="PS51118">
    <property type="entry name" value="HTH_HXLR"/>
    <property type="match status" value="1"/>
</dbReference>
<evidence type="ECO:0000256" key="2">
    <source>
        <dbReference type="ARBA" id="ARBA00023125"/>
    </source>
</evidence>
<dbReference type="STRING" id="942150.IV64_GL001273"/>
<dbReference type="OrthoDB" id="9800966at2"/>
<dbReference type="InterPro" id="IPR002577">
    <property type="entry name" value="HTH_HxlR"/>
</dbReference>
<comment type="caution">
    <text evidence="5">The sequence shown here is derived from an EMBL/GenBank/DDBJ whole genome shotgun (WGS) entry which is preliminary data.</text>
</comment>
<keyword evidence="1" id="KW-0805">Transcription regulation</keyword>
<dbReference type="Gene3D" id="1.10.10.10">
    <property type="entry name" value="Winged helix-like DNA-binding domain superfamily/Winged helix DNA-binding domain"/>
    <property type="match status" value="1"/>
</dbReference>
<dbReference type="PATRIC" id="fig|942150.3.peg.1310"/>
<evidence type="ECO:0000256" key="1">
    <source>
        <dbReference type="ARBA" id="ARBA00023015"/>
    </source>
</evidence>
<gene>
    <name evidence="5" type="ORF">IV64_GL001273</name>
</gene>
<accession>A0A0R2M757</accession>
<evidence type="ECO:0000313" key="5">
    <source>
        <dbReference type="EMBL" id="KRO07819.1"/>
    </source>
</evidence>
<dbReference type="SUPFAM" id="SSF46785">
    <property type="entry name" value="Winged helix' DNA-binding domain"/>
    <property type="match status" value="1"/>
</dbReference>
<dbReference type="Proteomes" id="UP000051783">
    <property type="component" value="Unassembled WGS sequence"/>
</dbReference>
<reference evidence="5 6" key="1">
    <citation type="journal article" date="2015" name="Genome Announc.">
        <title>Expanding the biotechnology potential of lactobacilli through comparative genomics of 213 strains and associated genera.</title>
        <authorList>
            <person name="Sun Z."/>
            <person name="Harris H.M."/>
            <person name="McCann A."/>
            <person name="Guo C."/>
            <person name="Argimon S."/>
            <person name="Zhang W."/>
            <person name="Yang X."/>
            <person name="Jeffery I.B."/>
            <person name="Cooney J.C."/>
            <person name="Kagawa T.F."/>
            <person name="Liu W."/>
            <person name="Song Y."/>
            <person name="Salvetti E."/>
            <person name="Wrobel A."/>
            <person name="Rasinkangas P."/>
            <person name="Parkhill J."/>
            <person name="Rea M.C."/>
            <person name="O'Sullivan O."/>
            <person name="Ritari J."/>
            <person name="Douillard F.P."/>
            <person name="Paul Ross R."/>
            <person name="Yang R."/>
            <person name="Briner A.E."/>
            <person name="Felis G.E."/>
            <person name="de Vos W.M."/>
            <person name="Barrangou R."/>
            <person name="Klaenhammer T.R."/>
            <person name="Caufield P.W."/>
            <person name="Cui Y."/>
            <person name="Zhang H."/>
            <person name="O'Toole P.W."/>
        </authorList>
    </citation>
    <scope>NUCLEOTIDE SEQUENCE [LARGE SCALE GENOMIC DNA]</scope>
    <source>
        <strain evidence="5 6">LMG 26013</strain>
    </source>
</reference>
<dbReference type="EMBL" id="JQCL01000098">
    <property type="protein sequence ID" value="KRO07819.1"/>
    <property type="molecule type" value="Genomic_DNA"/>
</dbReference>
<name>A0A0R2M757_9LACO</name>
<organism evidence="5 6">
    <name type="scientific">Lactiplantibacillus xiangfangensis</name>
    <dbReference type="NCBI Taxonomy" id="942150"/>
    <lineage>
        <taxon>Bacteria</taxon>
        <taxon>Bacillati</taxon>
        <taxon>Bacillota</taxon>
        <taxon>Bacilli</taxon>
        <taxon>Lactobacillales</taxon>
        <taxon>Lactobacillaceae</taxon>
        <taxon>Lactiplantibacillus</taxon>
    </lineage>
</organism>
<dbReference type="InterPro" id="IPR036390">
    <property type="entry name" value="WH_DNA-bd_sf"/>
</dbReference>
<evidence type="ECO:0000259" key="4">
    <source>
        <dbReference type="PROSITE" id="PS51118"/>
    </source>
</evidence>
<dbReference type="InterPro" id="IPR036388">
    <property type="entry name" value="WH-like_DNA-bd_sf"/>
</dbReference>
<dbReference type="AlphaFoldDB" id="A0A0R2M757"/>
<dbReference type="RefSeq" id="WP_057707561.1">
    <property type="nucleotide sequence ID" value="NZ_JQCL01000098.1"/>
</dbReference>
<proteinExistence type="predicted"/>
<feature type="domain" description="HTH hxlR-type" evidence="4">
    <location>
        <begin position="8"/>
        <end position="100"/>
    </location>
</feature>
<dbReference type="PANTHER" id="PTHR33204">
    <property type="entry name" value="TRANSCRIPTIONAL REGULATOR, MARR FAMILY"/>
    <property type="match status" value="1"/>
</dbReference>
<evidence type="ECO:0000256" key="3">
    <source>
        <dbReference type="ARBA" id="ARBA00023163"/>
    </source>
</evidence>
<sequence>MVMRDVNIGTKVGLALLNDRWYALTLSNLGQQPADFMVLRRRVRGLSTLKLLTVLAKMSQLGLITESDHYQYQLTSTGLELQKSLQALEAWGDRMIVAMH</sequence>
<dbReference type="PANTHER" id="PTHR33204:SF18">
    <property type="entry name" value="TRANSCRIPTIONAL REGULATORY PROTEIN"/>
    <property type="match status" value="1"/>
</dbReference>
<dbReference type="Pfam" id="PF01638">
    <property type="entry name" value="HxlR"/>
    <property type="match status" value="1"/>
</dbReference>
<keyword evidence="6" id="KW-1185">Reference proteome</keyword>
<keyword evidence="2" id="KW-0238">DNA-binding</keyword>